<gene>
    <name evidence="4" type="ORF">HHL10_09925</name>
</gene>
<keyword evidence="2" id="KW-0472">Membrane</keyword>
<evidence type="ECO:0000313" key="4">
    <source>
        <dbReference type="EMBL" id="NML15297.1"/>
    </source>
</evidence>
<evidence type="ECO:0000313" key="5">
    <source>
        <dbReference type="Proteomes" id="UP000574067"/>
    </source>
</evidence>
<accession>A0A848F5G1</accession>
<comment type="similarity">
    <text evidence="1">Belongs to the peptidase A24 family.</text>
</comment>
<dbReference type="Proteomes" id="UP000574067">
    <property type="component" value="Unassembled WGS sequence"/>
</dbReference>
<feature type="transmembrane region" description="Helical" evidence="2">
    <location>
        <begin position="59"/>
        <end position="82"/>
    </location>
</feature>
<feature type="transmembrane region" description="Helical" evidence="2">
    <location>
        <begin position="102"/>
        <end position="127"/>
    </location>
</feature>
<dbReference type="Gene3D" id="1.20.120.1220">
    <property type="match status" value="1"/>
</dbReference>
<organism evidence="4 5">
    <name type="scientific">Azohydromonas caseinilytica</name>
    <dbReference type="NCBI Taxonomy" id="2728836"/>
    <lineage>
        <taxon>Bacteria</taxon>
        <taxon>Pseudomonadati</taxon>
        <taxon>Pseudomonadota</taxon>
        <taxon>Betaproteobacteria</taxon>
        <taxon>Burkholderiales</taxon>
        <taxon>Sphaerotilaceae</taxon>
        <taxon>Azohydromonas</taxon>
    </lineage>
</organism>
<dbReference type="InterPro" id="IPR050882">
    <property type="entry name" value="Prepilin_peptidase/N-MTase"/>
</dbReference>
<dbReference type="EMBL" id="JABBFW010000005">
    <property type="protein sequence ID" value="NML15297.1"/>
    <property type="molecule type" value="Genomic_DNA"/>
</dbReference>
<dbReference type="GO" id="GO:0005886">
    <property type="term" value="C:plasma membrane"/>
    <property type="evidence" value="ECO:0007669"/>
    <property type="project" value="TreeGrafter"/>
</dbReference>
<dbReference type="PANTHER" id="PTHR30487">
    <property type="entry name" value="TYPE 4 PREPILIN-LIKE PROTEINS LEADER PEPTIDE-PROCESSING ENZYME"/>
    <property type="match status" value="1"/>
</dbReference>
<dbReference type="GO" id="GO:0004190">
    <property type="term" value="F:aspartic-type endopeptidase activity"/>
    <property type="evidence" value="ECO:0007669"/>
    <property type="project" value="InterPro"/>
</dbReference>
<feature type="domain" description="Prepilin type IV endopeptidase peptidase" evidence="3">
    <location>
        <begin position="9"/>
        <end position="118"/>
    </location>
</feature>
<evidence type="ECO:0000256" key="2">
    <source>
        <dbReference type="SAM" id="Phobius"/>
    </source>
</evidence>
<evidence type="ECO:0000259" key="3">
    <source>
        <dbReference type="Pfam" id="PF01478"/>
    </source>
</evidence>
<dbReference type="InterPro" id="IPR000045">
    <property type="entry name" value="Prepilin_IV_endopep_pep"/>
</dbReference>
<dbReference type="AlphaFoldDB" id="A0A848F5G1"/>
<keyword evidence="2" id="KW-1133">Transmembrane helix</keyword>
<dbReference type="Pfam" id="PF01478">
    <property type="entry name" value="Peptidase_A24"/>
    <property type="match status" value="1"/>
</dbReference>
<dbReference type="GO" id="GO:0006465">
    <property type="term" value="P:signal peptide processing"/>
    <property type="evidence" value="ECO:0007669"/>
    <property type="project" value="TreeGrafter"/>
</dbReference>
<evidence type="ECO:0000256" key="1">
    <source>
        <dbReference type="ARBA" id="ARBA00005801"/>
    </source>
</evidence>
<keyword evidence="5" id="KW-1185">Reference proteome</keyword>
<sequence>MQLLSLTMLAALLLLAAASDVRSRRIPNMLVVYGMSLALCFHGLAPSGTELFPSSTSGLVPALAGGLTGLALFLPLYILRTLGAGDVKLLAMVGTWLGTQGVLYAAFWTLLAGGVLALGMAMATGVLRQVGRNMARLLGSMAMRAGSAGLLLQPKAQTTGRLPYAVAIAIGTTVELIRLLSV</sequence>
<protein>
    <recommendedName>
        <fullName evidence="3">Prepilin type IV endopeptidase peptidase domain-containing protein</fullName>
    </recommendedName>
</protein>
<proteinExistence type="inferred from homology"/>
<feature type="transmembrane region" description="Helical" evidence="2">
    <location>
        <begin position="28"/>
        <end position="47"/>
    </location>
</feature>
<name>A0A848F5G1_9BURK</name>
<dbReference type="PANTHER" id="PTHR30487:SF0">
    <property type="entry name" value="PREPILIN LEADER PEPTIDASE_N-METHYLTRANSFERASE-RELATED"/>
    <property type="match status" value="1"/>
</dbReference>
<reference evidence="4 5" key="1">
    <citation type="submission" date="2020-04" db="EMBL/GenBank/DDBJ databases">
        <title>Azohydromonas sp. isolated from soil.</title>
        <authorList>
            <person name="Dahal R.H."/>
        </authorList>
    </citation>
    <scope>NUCLEOTIDE SEQUENCE [LARGE SCALE GENOMIC DNA]</scope>
    <source>
        <strain evidence="4 5">G-1-1-14</strain>
    </source>
</reference>
<keyword evidence="2" id="KW-0812">Transmembrane</keyword>
<comment type="caution">
    <text evidence="4">The sequence shown here is derived from an EMBL/GenBank/DDBJ whole genome shotgun (WGS) entry which is preliminary data.</text>
</comment>